<evidence type="ECO:0000313" key="2">
    <source>
        <dbReference type="EMBL" id="MFD0803663.1"/>
    </source>
</evidence>
<proteinExistence type="predicted"/>
<dbReference type="InterPro" id="IPR044876">
    <property type="entry name" value="HRDC_dom_sf"/>
</dbReference>
<gene>
    <name evidence="2" type="ORF">ACFQZU_20415</name>
</gene>
<evidence type="ECO:0000259" key="1">
    <source>
        <dbReference type="Pfam" id="PF18305"/>
    </source>
</evidence>
<dbReference type="Gene3D" id="1.10.150.80">
    <property type="entry name" value="HRDC domain"/>
    <property type="match status" value="1"/>
</dbReference>
<comment type="caution">
    <text evidence="2">The sequence shown here is derived from an EMBL/GenBank/DDBJ whole genome shotgun (WGS) entry which is preliminary data.</text>
</comment>
<reference evidence="3" key="1">
    <citation type="journal article" date="2019" name="Int. J. Syst. Evol. Microbiol.">
        <title>The Global Catalogue of Microorganisms (GCM) 10K type strain sequencing project: providing services to taxonomists for standard genome sequencing and annotation.</title>
        <authorList>
            <consortium name="The Broad Institute Genomics Platform"/>
            <consortium name="The Broad Institute Genome Sequencing Center for Infectious Disease"/>
            <person name="Wu L."/>
            <person name="Ma J."/>
        </authorList>
    </citation>
    <scope>NUCLEOTIDE SEQUENCE [LARGE SCALE GENOMIC DNA]</scope>
    <source>
        <strain evidence="3">CCUG 63369</strain>
    </source>
</reference>
<keyword evidence="3" id="KW-1185">Reference proteome</keyword>
<accession>A0ABW3BK63</accession>
<feature type="domain" description="3'-5' exonuclease C-terminal" evidence="1">
    <location>
        <begin position="1"/>
        <end position="78"/>
    </location>
</feature>
<dbReference type="Proteomes" id="UP001596956">
    <property type="component" value="Unassembled WGS sequence"/>
</dbReference>
<sequence length="85" mass="9344">DRDPAAAKRLDAVRAELSAIAERIAMPAENLLQPDTVRRLAWSPPERADAASVAEHLRGHHARAWQVELTAGRLAEALRRTTTTV</sequence>
<name>A0ABW3BK63_9ACTN</name>
<dbReference type="InterPro" id="IPR041605">
    <property type="entry name" value="Exo_C"/>
</dbReference>
<evidence type="ECO:0000313" key="3">
    <source>
        <dbReference type="Proteomes" id="UP001596956"/>
    </source>
</evidence>
<feature type="non-terminal residue" evidence="2">
    <location>
        <position position="1"/>
    </location>
</feature>
<organism evidence="2 3">
    <name type="scientific">Streptomonospora algeriensis</name>
    <dbReference type="NCBI Taxonomy" id="995084"/>
    <lineage>
        <taxon>Bacteria</taxon>
        <taxon>Bacillati</taxon>
        <taxon>Actinomycetota</taxon>
        <taxon>Actinomycetes</taxon>
        <taxon>Streptosporangiales</taxon>
        <taxon>Nocardiopsidaceae</taxon>
        <taxon>Streptomonospora</taxon>
    </lineage>
</organism>
<dbReference type="Pfam" id="PF18305">
    <property type="entry name" value="DNA_pol_A_exoN"/>
    <property type="match status" value="1"/>
</dbReference>
<dbReference type="EMBL" id="JBHTHR010001038">
    <property type="protein sequence ID" value="MFD0803663.1"/>
    <property type="molecule type" value="Genomic_DNA"/>
</dbReference>
<protein>
    <submittedName>
        <fullName evidence="2">Ribonuclease D</fullName>
    </submittedName>
</protein>